<dbReference type="InterPro" id="IPR006016">
    <property type="entry name" value="UspA"/>
</dbReference>
<dbReference type="RefSeq" id="WP_369044639.1">
    <property type="nucleotide sequence ID" value="NZ_CP163302.1"/>
</dbReference>
<dbReference type="AlphaFoldDB" id="A0AB39KZZ8"/>
<dbReference type="SUPFAM" id="SSF52402">
    <property type="entry name" value="Adenine nucleotide alpha hydrolases-like"/>
    <property type="match status" value="1"/>
</dbReference>
<dbReference type="PANTHER" id="PTHR46553">
    <property type="entry name" value="ADENINE NUCLEOTIDE ALPHA HYDROLASES-LIKE SUPERFAMILY PROTEIN"/>
    <property type="match status" value="1"/>
</dbReference>
<gene>
    <name evidence="3" type="ORF">AB5L97_10260</name>
</gene>
<evidence type="ECO:0000259" key="2">
    <source>
        <dbReference type="Pfam" id="PF00582"/>
    </source>
</evidence>
<dbReference type="KEGG" id="spue:AB5L97_10260"/>
<feature type="domain" description="UspA" evidence="2">
    <location>
        <begin position="13"/>
        <end position="146"/>
    </location>
</feature>
<dbReference type="Pfam" id="PF00582">
    <property type="entry name" value="Usp"/>
    <property type="match status" value="1"/>
</dbReference>
<reference evidence="3" key="1">
    <citation type="submission" date="2024-07" db="EMBL/GenBank/DDBJ databases">
        <authorList>
            <person name="fu j."/>
        </authorList>
    </citation>
    <scope>NUCLEOTIDE SEQUENCE</scope>
    <source>
        <strain evidence="3">P10A9</strain>
    </source>
</reference>
<organism evidence="3">
    <name type="scientific">Sinomonas puerhi</name>
    <dbReference type="NCBI Taxonomy" id="3238584"/>
    <lineage>
        <taxon>Bacteria</taxon>
        <taxon>Bacillati</taxon>
        <taxon>Actinomycetota</taxon>
        <taxon>Actinomycetes</taxon>
        <taxon>Micrococcales</taxon>
        <taxon>Micrococcaceae</taxon>
        <taxon>Sinomonas</taxon>
    </lineage>
</organism>
<protein>
    <submittedName>
        <fullName evidence="3">Universal stress protein</fullName>
    </submittedName>
</protein>
<comment type="similarity">
    <text evidence="1">Belongs to the universal stress protein A family.</text>
</comment>
<dbReference type="PRINTS" id="PR01438">
    <property type="entry name" value="UNVRSLSTRESS"/>
</dbReference>
<proteinExistence type="inferred from homology"/>
<sequence>MNGTEAGTALAGIVVGVDGSPLSVEALRWAARLEPVVGGPITAATVWQFPVAGAGTSYSRLDWDAEGDARGILEQAVEDAYGGTRPAGLTTLVASGPAAHTLIENSRNARLLIVGSRGIGGFMGLLLGSVSGACAEHAHCPVLVLHPSGDSGAASAADAGKATTPAGSTDA</sequence>
<evidence type="ECO:0000256" key="1">
    <source>
        <dbReference type="ARBA" id="ARBA00008791"/>
    </source>
</evidence>
<dbReference type="InterPro" id="IPR006015">
    <property type="entry name" value="Universal_stress_UspA"/>
</dbReference>
<dbReference type="EMBL" id="CP163302">
    <property type="protein sequence ID" value="XDP43705.1"/>
    <property type="molecule type" value="Genomic_DNA"/>
</dbReference>
<name>A0AB39KZZ8_9MICC</name>
<dbReference type="InterPro" id="IPR014729">
    <property type="entry name" value="Rossmann-like_a/b/a_fold"/>
</dbReference>
<dbReference type="PANTHER" id="PTHR46553:SF3">
    <property type="entry name" value="ADENINE NUCLEOTIDE ALPHA HYDROLASES-LIKE SUPERFAMILY PROTEIN"/>
    <property type="match status" value="1"/>
</dbReference>
<evidence type="ECO:0000313" key="3">
    <source>
        <dbReference type="EMBL" id="XDP43705.1"/>
    </source>
</evidence>
<dbReference type="Gene3D" id="3.40.50.620">
    <property type="entry name" value="HUPs"/>
    <property type="match status" value="1"/>
</dbReference>
<accession>A0AB39KZZ8</accession>